<feature type="non-terminal residue" evidence="2">
    <location>
        <position position="512"/>
    </location>
</feature>
<dbReference type="GeneID" id="54471343"/>
<keyword evidence="3" id="KW-1185">Reference proteome</keyword>
<dbReference type="Proteomes" id="UP000799767">
    <property type="component" value="Unassembled WGS sequence"/>
</dbReference>
<gene>
    <name evidence="2" type="ORF">BDY17DRAFT_239255</name>
</gene>
<dbReference type="AlphaFoldDB" id="A0A6A6Q121"/>
<feature type="transmembrane region" description="Helical" evidence="1">
    <location>
        <begin position="63"/>
        <end position="83"/>
    </location>
</feature>
<organism evidence="2 3">
    <name type="scientific">Neohortaea acidophila</name>
    <dbReference type="NCBI Taxonomy" id="245834"/>
    <lineage>
        <taxon>Eukaryota</taxon>
        <taxon>Fungi</taxon>
        <taxon>Dikarya</taxon>
        <taxon>Ascomycota</taxon>
        <taxon>Pezizomycotina</taxon>
        <taxon>Dothideomycetes</taxon>
        <taxon>Dothideomycetidae</taxon>
        <taxon>Mycosphaerellales</taxon>
        <taxon>Teratosphaeriaceae</taxon>
        <taxon>Neohortaea</taxon>
    </lineage>
</organism>
<evidence type="ECO:0000313" key="3">
    <source>
        <dbReference type="Proteomes" id="UP000799767"/>
    </source>
</evidence>
<accession>A0A6A6Q121</accession>
<keyword evidence="1" id="KW-1133">Transmembrane helix</keyword>
<keyword evidence="1" id="KW-0812">Transmembrane</keyword>
<keyword evidence="1" id="KW-0472">Membrane</keyword>
<dbReference type="RefSeq" id="XP_033592679.1">
    <property type="nucleotide sequence ID" value="XM_033730341.1"/>
</dbReference>
<evidence type="ECO:0000313" key="2">
    <source>
        <dbReference type="EMBL" id="KAF2486110.1"/>
    </source>
</evidence>
<dbReference type="OrthoDB" id="5408102at2759"/>
<protein>
    <submittedName>
        <fullName evidence="2">Uncharacterized protein</fullName>
    </submittedName>
</protein>
<reference evidence="2" key="1">
    <citation type="journal article" date="2020" name="Stud. Mycol.">
        <title>101 Dothideomycetes genomes: a test case for predicting lifestyles and emergence of pathogens.</title>
        <authorList>
            <person name="Haridas S."/>
            <person name="Albert R."/>
            <person name="Binder M."/>
            <person name="Bloem J."/>
            <person name="Labutti K."/>
            <person name="Salamov A."/>
            <person name="Andreopoulos B."/>
            <person name="Baker S."/>
            <person name="Barry K."/>
            <person name="Bills G."/>
            <person name="Bluhm B."/>
            <person name="Cannon C."/>
            <person name="Castanera R."/>
            <person name="Culley D."/>
            <person name="Daum C."/>
            <person name="Ezra D."/>
            <person name="Gonzalez J."/>
            <person name="Henrissat B."/>
            <person name="Kuo A."/>
            <person name="Liang C."/>
            <person name="Lipzen A."/>
            <person name="Lutzoni F."/>
            <person name="Magnuson J."/>
            <person name="Mondo S."/>
            <person name="Nolan M."/>
            <person name="Ohm R."/>
            <person name="Pangilinan J."/>
            <person name="Park H.-J."/>
            <person name="Ramirez L."/>
            <person name="Alfaro M."/>
            <person name="Sun H."/>
            <person name="Tritt A."/>
            <person name="Yoshinaga Y."/>
            <person name="Zwiers L.-H."/>
            <person name="Turgeon B."/>
            <person name="Goodwin S."/>
            <person name="Spatafora J."/>
            <person name="Crous P."/>
            <person name="Grigoriev I."/>
        </authorList>
    </citation>
    <scope>NUCLEOTIDE SEQUENCE</scope>
    <source>
        <strain evidence="2">CBS 113389</strain>
    </source>
</reference>
<sequence>PRHFSQTSRILLLSRHSLRPQLPYLSQPALYRQQPLINYQINRLLSAETTSRFRDQVFLTAKWLAIVWAFIFAGSLAVTAVLIELQERKNPTPAEWRFWTRQALRDAREEANAVKEQDKVAIDWAAAGGHFRNCLKRLEDADVDGNGLFPVGGTEDGLGAEEILIPGVGKAGFDITRKSYEWRTCYFEVLMGCGLAAEHLDGMMVDLTRKFVFPRSMVVGPSNPDPRPVPSFMGHGIAPLEENCEPAYPAPETYYMRILTGKGFTTKQKLQAAEAYANWLDYKGLPASAEEMYRWAIDISKAAMPVPAGVVLDETTNVLKEDAGKEATPNLLRATTALAIHHARTGNVSAALPMLLSILRARRDAPVSPTPYSSRFDSDADTKSRTDIGQGIAFVRNVFRSAQFADPPASGDEPLTRPSPRPICEESEIMLYIGEIIFANDDNDQRKSEGLGWTRQAVRIAEMSLEDPEMQLAEKRKCRECLLAGVQNLETMLRQLSVRQKTTAAREGGRSG</sequence>
<name>A0A6A6Q121_9PEZI</name>
<feature type="non-terminal residue" evidence="2">
    <location>
        <position position="1"/>
    </location>
</feature>
<evidence type="ECO:0000256" key="1">
    <source>
        <dbReference type="SAM" id="Phobius"/>
    </source>
</evidence>
<dbReference type="EMBL" id="MU001632">
    <property type="protein sequence ID" value="KAF2486110.1"/>
    <property type="molecule type" value="Genomic_DNA"/>
</dbReference>
<proteinExistence type="predicted"/>